<dbReference type="Proteomes" id="UP001345963">
    <property type="component" value="Unassembled WGS sequence"/>
</dbReference>
<evidence type="ECO:0000256" key="1">
    <source>
        <dbReference type="SAM" id="Phobius"/>
    </source>
</evidence>
<feature type="transmembrane region" description="Helical" evidence="1">
    <location>
        <begin position="29"/>
        <end position="51"/>
    </location>
</feature>
<name>A0ABU7A8P0_9TELE</name>
<organism evidence="2 3">
    <name type="scientific">Ataeniobius toweri</name>
    <dbReference type="NCBI Taxonomy" id="208326"/>
    <lineage>
        <taxon>Eukaryota</taxon>
        <taxon>Metazoa</taxon>
        <taxon>Chordata</taxon>
        <taxon>Craniata</taxon>
        <taxon>Vertebrata</taxon>
        <taxon>Euteleostomi</taxon>
        <taxon>Actinopterygii</taxon>
        <taxon>Neopterygii</taxon>
        <taxon>Teleostei</taxon>
        <taxon>Neoteleostei</taxon>
        <taxon>Acanthomorphata</taxon>
        <taxon>Ovalentaria</taxon>
        <taxon>Atherinomorphae</taxon>
        <taxon>Cyprinodontiformes</taxon>
        <taxon>Goodeidae</taxon>
        <taxon>Ataeniobius</taxon>
    </lineage>
</organism>
<gene>
    <name evidence="2" type="ORF">ATANTOWER_019448</name>
</gene>
<evidence type="ECO:0000313" key="3">
    <source>
        <dbReference type="Proteomes" id="UP001345963"/>
    </source>
</evidence>
<proteinExistence type="predicted"/>
<comment type="caution">
    <text evidence="2">The sequence shown here is derived from an EMBL/GenBank/DDBJ whole genome shotgun (WGS) entry which is preliminary data.</text>
</comment>
<keyword evidence="3" id="KW-1185">Reference proteome</keyword>
<keyword evidence="1" id="KW-1133">Transmembrane helix</keyword>
<feature type="transmembrane region" description="Helical" evidence="1">
    <location>
        <begin position="79"/>
        <end position="99"/>
    </location>
</feature>
<evidence type="ECO:0000313" key="2">
    <source>
        <dbReference type="EMBL" id="MED6233935.1"/>
    </source>
</evidence>
<protein>
    <submittedName>
        <fullName evidence="2">Uncharacterized protein</fullName>
    </submittedName>
</protein>
<keyword evidence="1" id="KW-0472">Membrane</keyword>
<sequence length="105" mass="11886">MSCFHSLPQSACNQLHLVSLHHLCHAPHIFLISVCSLLVYSSLLLCFRQLFLPNQPVSWSSLFVSAPCYHPPPACLQVFVNLLNLFIFTNLLLPVCIWVHSQSRS</sequence>
<reference evidence="2 3" key="1">
    <citation type="submission" date="2021-07" db="EMBL/GenBank/DDBJ databases">
        <authorList>
            <person name="Palmer J.M."/>
        </authorList>
    </citation>
    <scope>NUCLEOTIDE SEQUENCE [LARGE SCALE GENOMIC DNA]</scope>
    <source>
        <strain evidence="2 3">AT_MEX2019</strain>
        <tissue evidence="2">Muscle</tissue>
    </source>
</reference>
<dbReference type="EMBL" id="JAHUTI010004075">
    <property type="protein sequence ID" value="MED6233935.1"/>
    <property type="molecule type" value="Genomic_DNA"/>
</dbReference>
<keyword evidence="1" id="KW-0812">Transmembrane</keyword>
<accession>A0ABU7A8P0</accession>